<name>A0A4Y7INJ7_PAPSO</name>
<keyword evidence="2" id="KW-1185">Reference proteome</keyword>
<sequence length="102" mass="11273">MAKEISNSEFNLNSCLLIPDEGFGSYSFFRIWIFIQENYATGADGRQNKSALCQVGNKNYKKGLQDNILGEDDDKENELEVIDGVGAETGQCRKTTVGGRNS</sequence>
<gene>
    <name evidence="1" type="ORF">C5167_018877</name>
</gene>
<dbReference type="Gramene" id="RZC50453">
    <property type="protein sequence ID" value="RZC50453"/>
    <property type="gene ID" value="C5167_018877"/>
</dbReference>
<dbReference type="Proteomes" id="UP000316621">
    <property type="component" value="Chromosome 2"/>
</dbReference>
<organism evidence="1 2">
    <name type="scientific">Papaver somniferum</name>
    <name type="common">Opium poppy</name>
    <dbReference type="NCBI Taxonomy" id="3469"/>
    <lineage>
        <taxon>Eukaryota</taxon>
        <taxon>Viridiplantae</taxon>
        <taxon>Streptophyta</taxon>
        <taxon>Embryophyta</taxon>
        <taxon>Tracheophyta</taxon>
        <taxon>Spermatophyta</taxon>
        <taxon>Magnoliopsida</taxon>
        <taxon>Ranunculales</taxon>
        <taxon>Papaveraceae</taxon>
        <taxon>Papaveroideae</taxon>
        <taxon>Papaver</taxon>
    </lineage>
</organism>
<evidence type="ECO:0000313" key="2">
    <source>
        <dbReference type="Proteomes" id="UP000316621"/>
    </source>
</evidence>
<evidence type="ECO:0000313" key="1">
    <source>
        <dbReference type="EMBL" id="RZC50453.1"/>
    </source>
</evidence>
<accession>A0A4Y7INJ7</accession>
<dbReference type="AlphaFoldDB" id="A0A4Y7INJ7"/>
<reference evidence="1 2" key="1">
    <citation type="journal article" date="2018" name="Science">
        <title>The opium poppy genome and morphinan production.</title>
        <authorList>
            <person name="Guo L."/>
            <person name="Winzer T."/>
            <person name="Yang X."/>
            <person name="Li Y."/>
            <person name="Ning Z."/>
            <person name="He Z."/>
            <person name="Teodor R."/>
            <person name="Lu Y."/>
            <person name="Bowser T.A."/>
            <person name="Graham I.A."/>
            <person name="Ye K."/>
        </authorList>
    </citation>
    <scope>NUCLEOTIDE SEQUENCE [LARGE SCALE GENOMIC DNA]</scope>
    <source>
        <strain evidence="2">cv. HN1</strain>
        <tissue evidence="1">Leaves</tissue>
    </source>
</reference>
<protein>
    <submittedName>
        <fullName evidence="1">Uncharacterized protein</fullName>
    </submittedName>
</protein>
<dbReference type="EMBL" id="CM010716">
    <property type="protein sequence ID" value="RZC50453.1"/>
    <property type="molecule type" value="Genomic_DNA"/>
</dbReference>
<proteinExistence type="predicted"/>